<dbReference type="PANTHER" id="PTHR30185">
    <property type="entry name" value="CRYPTIC BETA-GLUCOSIDE BGL OPERON ANTITERMINATOR"/>
    <property type="match status" value="1"/>
</dbReference>
<evidence type="ECO:0000256" key="4">
    <source>
        <dbReference type="ARBA" id="ARBA00023159"/>
    </source>
</evidence>
<dbReference type="Gene3D" id="1.10.1790.10">
    <property type="entry name" value="PRD domain"/>
    <property type="match status" value="2"/>
</dbReference>
<evidence type="ECO:0000259" key="7">
    <source>
        <dbReference type="PROSITE" id="PS51099"/>
    </source>
</evidence>
<keyword evidence="4" id="KW-0010">Activator</keyword>
<dbReference type="InterPro" id="IPR016152">
    <property type="entry name" value="PTrfase/Anion_transptr"/>
</dbReference>
<dbReference type="Gene3D" id="1.10.10.10">
    <property type="entry name" value="Winged helix-like DNA-binding domain superfamily/Winged helix DNA-binding domain"/>
    <property type="match status" value="1"/>
</dbReference>
<sequence>MEVWMAMLSKKEMSIVEVLLKYQGVYISSQELADAVGYSDRTVRKYLKSLENILKEHGAHLSSKQGKGTQFWISDSVAFDTFWIEEKGHHKAVSDVTKLEVGDDRKRYIINKLFFEGGPCTLASLSQELYISKTSVSQLIADIRAMIAGYHLTLETEHHRLQVYGKEKDIRHFIKDYFFLDSFNGSVFSLIGDELLEKVQLSEIIHIVINHTRNADLKLADFVLHNLILHIALAVKRLKISSPVYSLSGFAHLRNSKEYQVAQAIIGDLEEKLAISFPEQEVVYITTHLRSAGNILDDSDEASEDLEGLEEHIQFALVNIGKELSLPLEEDHHLINNLKAHFTPFLSRLHNHVQFSNPLTEEIQAEYGPVLDVIKAHFLKLPELEPYDIREDEWVYIALHILATIEKLNHQQRKRVLVVCATGVGSARMLKNRLEREFSREIEIEDVVSYFDLAQHNLQNVDLIISSVDLTGLLFLVPVVQVGVLLNQKDIEKIRTKLTSIVVKPRLAASSPSEFLEQTDQQLEMIFRKEQFLVFEEKISKQKALDAMIGQLKEADGEEFIEAFKQQLQLRERLSPVVFADILAFPHPAKPLSIQEQIVVAVFKEPLMWDEHSSRVQFVFLISPSMSRNQVLKEVSPKLVDFVEDTSLQRKLLENPTFETLKNIFIPLLRGGGK</sequence>
<dbReference type="PROSITE" id="PS51094">
    <property type="entry name" value="PTS_EIIA_TYPE_2"/>
    <property type="match status" value="1"/>
</dbReference>
<dbReference type="EMBL" id="RQZA01000008">
    <property type="protein sequence ID" value="RRD30431.1"/>
    <property type="molecule type" value="Genomic_DNA"/>
</dbReference>
<dbReference type="Pfam" id="PF00359">
    <property type="entry name" value="PTS_EIIA_2"/>
    <property type="match status" value="1"/>
</dbReference>
<dbReference type="Pfam" id="PF02302">
    <property type="entry name" value="PTS_IIB"/>
    <property type="match status" value="1"/>
</dbReference>
<keyword evidence="5" id="KW-0804">Transcription</keyword>
<dbReference type="SUPFAM" id="SSF55804">
    <property type="entry name" value="Phoshotransferase/anion transport protein"/>
    <property type="match status" value="1"/>
</dbReference>
<keyword evidence="2" id="KW-0677">Repeat</keyword>
<feature type="domain" description="PTS EIIB type-2" evidence="7">
    <location>
        <begin position="414"/>
        <end position="506"/>
    </location>
</feature>
<dbReference type="Gene3D" id="3.40.50.2300">
    <property type="match status" value="1"/>
</dbReference>
<proteinExistence type="predicted"/>
<dbReference type="SUPFAM" id="SSF63520">
    <property type="entry name" value="PTS-regulatory domain, PRD"/>
    <property type="match status" value="2"/>
</dbReference>
<dbReference type="InterPro" id="IPR011608">
    <property type="entry name" value="PRD"/>
</dbReference>
<dbReference type="InterPro" id="IPR013196">
    <property type="entry name" value="HTH_11"/>
</dbReference>
<dbReference type="InterPro" id="IPR050661">
    <property type="entry name" value="BglG_antiterminators"/>
</dbReference>
<dbReference type="GO" id="GO:0006355">
    <property type="term" value="P:regulation of DNA-templated transcription"/>
    <property type="evidence" value="ECO:0007669"/>
    <property type="project" value="InterPro"/>
</dbReference>
<dbReference type="InterPro" id="IPR036388">
    <property type="entry name" value="WH-like_DNA-bd_sf"/>
</dbReference>
<dbReference type="Pfam" id="PF00874">
    <property type="entry name" value="PRD"/>
    <property type="match status" value="2"/>
</dbReference>
<dbReference type="InterPro" id="IPR036634">
    <property type="entry name" value="PRD_sf"/>
</dbReference>
<dbReference type="InterPro" id="IPR007737">
    <property type="entry name" value="Mga_HTH"/>
</dbReference>
<dbReference type="Proteomes" id="UP000281771">
    <property type="component" value="Unassembled WGS sequence"/>
</dbReference>
<organism evidence="9 10">
    <name type="scientific">Streptococcus minor</name>
    <dbReference type="NCBI Taxonomy" id="229549"/>
    <lineage>
        <taxon>Bacteria</taxon>
        <taxon>Bacillati</taxon>
        <taxon>Bacillota</taxon>
        <taxon>Bacilli</taxon>
        <taxon>Lactobacillales</taxon>
        <taxon>Streptococcaceae</taxon>
        <taxon>Streptococcus</taxon>
    </lineage>
</organism>
<protein>
    <submittedName>
        <fullName evidence="9">PRD domain-containing protein</fullName>
    </submittedName>
</protein>
<comment type="caution">
    <text evidence="9">The sequence shown here is derived from an EMBL/GenBank/DDBJ whole genome shotgun (WGS) entry which is preliminary data.</text>
</comment>
<evidence type="ECO:0000256" key="2">
    <source>
        <dbReference type="ARBA" id="ARBA00022737"/>
    </source>
</evidence>
<evidence type="ECO:0000256" key="3">
    <source>
        <dbReference type="ARBA" id="ARBA00023015"/>
    </source>
</evidence>
<accession>A0A3P1V8G7</accession>
<dbReference type="GO" id="GO:0008982">
    <property type="term" value="F:protein-N(PI)-phosphohistidine-sugar phosphotransferase activity"/>
    <property type="evidence" value="ECO:0007669"/>
    <property type="project" value="InterPro"/>
</dbReference>
<dbReference type="PANTHER" id="PTHR30185:SF18">
    <property type="entry name" value="TRANSCRIPTIONAL REGULATOR MTLR"/>
    <property type="match status" value="1"/>
</dbReference>
<reference evidence="9 10" key="1">
    <citation type="submission" date="2018-11" db="EMBL/GenBank/DDBJ databases">
        <title>Genomes From Bacteria Associated with the Canine Oral Cavity: a Test Case for Automated Genome-Based Taxonomic Assignment.</title>
        <authorList>
            <person name="Coil D.A."/>
            <person name="Jospin G."/>
            <person name="Darling A.E."/>
            <person name="Wallis C."/>
            <person name="Davis I.J."/>
            <person name="Harris S."/>
            <person name="Eisen J.A."/>
            <person name="Holcombe L.J."/>
            <person name="O'Flynn C."/>
        </authorList>
    </citation>
    <scope>NUCLEOTIDE SEQUENCE [LARGE SCALE GENOMIC DNA]</scope>
    <source>
        <strain evidence="9 10">OH4621_COT-116</strain>
    </source>
</reference>
<keyword evidence="3" id="KW-0805">Transcription regulation</keyword>
<dbReference type="GO" id="GO:0009401">
    <property type="term" value="P:phosphoenolpyruvate-dependent sugar phosphotransferase system"/>
    <property type="evidence" value="ECO:0007669"/>
    <property type="project" value="InterPro"/>
</dbReference>
<keyword evidence="10" id="KW-1185">Reference proteome</keyword>
<dbReference type="Pfam" id="PF05043">
    <property type="entry name" value="Mga"/>
    <property type="match status" value="1"/>
</dbReference>
<dbReference type="InterPro" id="IPR013011">
    <property type="entry name" value="PTS_EIIB_2"/>
</dbReference>
<dbReference type="PROSITE" id="PS51099">
    <property type="entry name" value="PTS_EIIB_TYPE_2"/>
    <property type="match status" value="1"/>
</dbReference>
<evidence type="ECO:0000259" key="6">
    <source>
        <dbReference type="PROSITE" id="PS51094"/>
    </source>
</evidence>
<feature type="domain" description="PTS EIIA type-2" evidence="6">
    <location>
        <begin position="525"/>
        <end position="668"/>
    </location>
</feature>
<dbReference type="InterPro" id="IPR002178">
    <property type="entry name" value="PTS_EIIA_type-2_dom"/>
</dbReference>
<evidence type="ECO:0000256" key="1">
    <source>
        <dbReference type="ARBA" id="ARBA00022679"/>
    </source>
</evidence>
<dbReference type="AlphaFoldDB" id="A0A3P1V8G7"/>
<keyword evidence="1" id="KW-0808">Transferase</keyword>
<dbReference type="InterPro" id="IPR003501">
    <property type="entry name" value="PTS_EIIB_2/3"/>
</dbReference>
<evidence type="ECO:0000313" key="9">
    <source>
        <dbReference type="EMBL" id="RRD30431.1"/>
    </source>
</evidence>
<dbReference type="InterPro" id="IPR036095">
    <property type="entry name" value="PTS_EIIB-like_sf"/>
</dbReference>
<evidence type="ECO:0000259" key="8">
    <source>
        <dbReference type="PROSITE" id="PS51372"/>
    </source>
</evidence>
<feature type="domain" description="PRD" evidence="8">
    <location>
        <begin position="193"/>
        <end position="299"/>
    </location>
</feature>
<dbReference type="SUPFAM" id="SSF52794">
    <property type="entry name" value="PTS system IIB component-like"/>
    <property type="match status" value="1"/>
</dbReference>
<name>A0A3P1V8G7_9STRE</name>
<evidence type="ECO:0000256" key="5">
    <source>
        <dbReference type="ARBA" id="ARBA00023163"/>
    </source>
</evidence>
<gene>
    <name evidence="9" type="ORF">EII38_08130</name>
</gene>
<dbReference type="Gene3D" id="3.40.930.10">
    <property type="entry name" value="Mannitol-specific EII, Chain A"/>
    <property type="match status" value="1"/>
</dbReference>
<dbReference type="PROSITE" id="PS51372">
    <property type="entry name" value="PRD_2"/>
    <property type="match status" value="2"/>
</dbReference>
<evidence type="ECO:0000313" key="10">
    <source>
        <dbReference type="Proteomes" id="UP000281771"/>
    </source>
</evidence>
<dbReference type="CDD" id="cd05568">
    <property type="entry name" value="PTS_IIB_bgl_like"/>
    <property type="match status" value="1"/>
</dbReference>
<dbReference type="Pfam" id="PF08279">
    <property type="entry name" value="HTH_11"/>
    <property type="match status" value="1"/>
</dbReference>
<feature type="domain" description="PRD" evidence="8">
    <location>
        <begin position="304"/>
        <end position="411"/>
    </location>
</feature>
<dbReference type="STRING" id="1123309.GCA_000377005_00584"/>